<dbReference type="EMBL" id="JAHRIP010066445">
    <property type="protein sequence ID" value="MEQ2306660.1"/>
    <property type="molecule type" value="Genomic_DNA"/>
</dbReference>
<evidence type="ECO:0000313" key="1">
    <source>
        <dbReference type="EMBL" id="MEQ2306660.1"/>
    </source>
</evidence>
<reference evidence="1 2" key="1">
    <citation type="submission" date="2021-06" db="EMBL/GenBank/DDBJ databases">
        <authorList>
            <person name="Palmer J.M."/>
        </authorList>
    </citation>
    <scope>NUCLEOTIDE SEQUENCE [LARGE SCALE GENOMIC DNA]</scope>
    <source>
        <strain evidence="1 2">AS_MEX2019</strain>
        <tissue evidence="1">Muscle</tissue>
    </source>
</reference>
<organism evidence="1 2">
    <name type="scientific">Ameca splendens</name>
    <dbReference type="NCBI Taxonomy" id="208324"/>
    <lineage>
        <taxon>Eukaryota</taxon>
        <taxon>Metazoa</taxon>
        <taxon>Chordata</taxon>
        <taxon>Craniata</taxon>
        <taxon>Vertebrata</taxon>
        <taxon>Euteleostomi</taxon>
        <taxon>Actinopterygii</taxon>
        <taxon>Neopterygii</taxon>
        <taxon>Teleostei</taxon>
        <taxon>Neoteleostei</taxon>
        <taxon>Acanthomorphata</taxon>
        <taxon>Ovalentaria</taxon>
        <taxon>Atherinomorphae</taxon>
        <taxon>Cyprinodontiformes</taxon>
        <taxon>Goodeidae</taxon>
        <taxon>Ameca</taxon>
    </lineage>
</organism>
<comment type="caution">
    <text evidence="1">The sequence shown here is derived from an EMBL/GenBank/DDBJ whole genome shotgun (WGS) entry which is preliminary data.</text>
</comment>
<protein>
    <submittedName>
        <fullName evidence="1">Uncharacterized protein</fullName>
    </submittedName>
</protein>
<proteinExistence type="predicted"/>
<evidence type="ECO:0000313" key="2">
    <source>
        <dbReference type="Proteomes" id="UP001469553"/>
    </source>
</evidence>
<dbReference type="Proteomes" id="UP001469553">
    <property type="component" value="Unassembled WGS sequence"/>
</dbReference>
<keyword evidence="2" id="KW-1185">Reference proteome</keyword>
<accession>A0ABV0ZL26</accession>
<name>A0ABV0ZL26_9TELE</name>
<gene>
    <name evidence="1" type="ORF">AMECASPLE_010530</name>
</gene>
<sequence length="86" mass="10048">MERQIEALFSVDSWSSWPRQGETPSWYWNGFSAQCETAVWNISTFKPAEGTDCNIWRWKLKRGERTLHVEPICSDRGSKAVRRKNG</sequence>